<comment type="caution">
    <text evidence="1">The sequence shown here is derived from an EMBL/GenBank/DDBJ whole genome shotgun (WGS) entry which is preliminary data.</text>
</comment>
<dbReference type="EMBL" id="CAJVPU010044012">
    <property type="protein sequence ID" value="CAG8746856.1"/>
    <property type="molecule type" value="Genomic_DNA"/>
</dbReference>
<protein>
    <submittedName>
        <fullName evidence="1">9351_t:CDS:1</fullName>
    </submittedName>
</protein>
<organism evidence="1 2">
    <name type="scientific">Dentiscutata heterogama</name>
    <dbReference type="NCBI Taxonomy" id="1316150"/>
    <lineage>
        <taxon>Eukaryota</taxon>
        <taxon>Fungi</taxon>
        <taxon>Fungi incertae sedis</taxon>
        <taxon>Mucoromycota</taxon>
        <taxon>Glomeromycotina</taxon>
        <taxon>Glomeromycetes</taxon>
        <taxon>Diversisporales</taxon>
        <taxon>Gigasporaceae</taxon>
        <taxon>Dentiscutata</taxon>
    </lineage>
</organism>
<evidence type="ECO:0000313" key="2">
    <source>
        <dbReference type="Proteomes" id="UP000789702"/>
    </source>
</evidence>
<reference evidence="1" key="1">
    <citation type="submission" date="2021-06" db="EMBL/GenBank/DDBJ databases">
        <authorList>
            <person name="Kallberg Y."/>
            <person name="Tangrot J."/>
            <person name="Rosling A."/>
        </authorList>
    </citation>
    <scope>NUCLEOTIDE SEQUENCE</scope>
    <source>
        <strain evidence="1">IL203A</strain>
    </source>
</reference>
<gene>
    <name evidence="1" type="ORF">DHETER_LOCUS14401</name>
</gene>
<dbReference type="Proteomes" id="UP000789702">
    <property type="component" value="Unassembled WGS sequence"/>
</dbReference>
<name>A0ACA9QCH8_9GLOM</name>
<feature type="non-terminal residue" evidence="1">
    <location>
        <position position="41"/>
    </location>
</feature>
<accession>A0ACA9QCH8</accession>
<proteinExistence type="predicted"/>
<keyword evidence="2" id="KW-1185">Reference proteome</keyword>
<sequence length="41" mass="4582">RRLCTCSITQLAETNSCQVAIEVVLSTQKQSNEKKRCNVQA</sequence>
<feature type="non-terminal residue" evidence="1">
    <location>
        <position position="1"/>
    </location>
</feature>
<evidence type="ECO:0000313" key="1">
    <source>
        <dbReference type="EMBL" id="CAG8746856.1"/>
    </source>
</evidence>